<keyword evidence="5" id="KW-1185">Reference proteome</keyword>
<dbReference type="AlphaFoldDB" id="A0A9P4YZU8"/>
<reference evidence="4" key="1">
    <citation type="submission" date="2020-03" db="EMBL/GenBank/DDBJ databases">
        <title>Site-based positive gene gene selection in Geosmithia morbida across the United States reveals a broad range of putative effectors and factors for local host and environmental adapation.</title>
        <authorList>
            <person name="Onufrak A."/>
            <person name="Murdoch R.W."/>
            <person name="Gazis R."/>
            <person name="Huff M."/>
            <person name="Staton M."/>
            <person name="Klingeman W."/>
            <person name="Hadziabdic D."/>
        </authorList>
    </citation>
    <scope>NUCLEOTIDE SEQUENCE</scope>
    <source>
        <strain evidence="4">1262</strain>
    </source>
</reference>
<comment type="caution">
    <text evidence="4">The sequence shown here is derived from an EMBL/GenBank/DDBJ whole genome shotgun (WGS) entry which is preliminary data.</text>
</comment>
<dbReference type="PANTHER" id="PTHR11941:SF171">
    <property type="entry name" value="SD19268P"/>
    <property type="match status" value="1"/>
</dbReference>
<comment type="similarity">
    <text evidence="1">Belongs to the enoyl-CoA hydratase/isomerase family.</text>
</comment>
<dbReference type="InterPro" id="IPR029045">
    <property type="entry name" value="ClpP/crotonase-like_dom_sf"/>
</dbReference>
<dbReference type="EMBL" id="JAANYQ010000002">
    <property type="protein sequence ID" value="KAF4126098.1"/>
    <property type="molecule type" value="Genomic_DNA"/>
</dbReference>
<gene>
    <name evidence="4" type="ORF">GMORB2_1344</name>
</gene>
<dbReference type="Pfam" id="PF00378">
    <property type="entry name" value="ECH_1"/>
    <property type="match status" value="1"/>
</dbReference>
<dbReference type="Proteomes" id="UP000749293">
    <property type="component" value="Unassembled WGS sequence"/>
</dbReference>
<dbReference type="SUPFAM" id="SSF52096">
    <property type="entry name" value="ClpP/crotonase"/>
    <property type="match status" value="1"/>
</dbReference>
<dbReference type="RefSeq" id="XP_035324750.1">
    <property type="nucleotide sequence ID" value="XM_035463326.1"/>
</dbReference>
<sequence>MPPRLPISCSVVAPKPTRPTTFFLRRRLYSSDSSSAAPLVTVTNLASPNSGHIRVLELNRPDARNAISRSLLASLRAEIDDVRDQYGPRGEELPTHPDLGPTRALIVASAVDTCFCAGADLKERRTFTEKETANFLSDLRSTFTALSDLPIPTISAISSIALGGGLELALSTHFRVLSSNAAVGLPETRLGIIPGAGGTHRLPALIGLSRARDLILTGRRVSAPEAYFLGIADRLVEVTVDPAHQKEGETSKTNEELAAEELSLSRRYALAEAVRFAQEICEGGPVATRAALQAVAWAREEKENEMYQRVVDTDDRNEALNAFAEKRKPVFKGR</sequence>
<dbReference type="Gene3D" id="1.10.12.10">
    <property type="entry name" value="Lyase 2-enoyl-coa Hydratase, Chain A, domain 2"/>
    <property type="match status" value="1"/>
</dbReference>
<dbReference type="GO" id="GO:0005739">
    <property type="term" value="C:mitochondrion"/>
    <property type="evidence" value="ECO:0007669"/>
    <property type="project" value="TreeGrafter"/>
</dbReference>
<proteinExistence type="inferred from homology"/>
<evidence type="ECO:0000313" key="4">
    <source>
        <dbReference type="EMBL" id="KAF4126098.1"/>
    </source>
</evidence>
<dbReference type="GO" id="GO:0016829">
    <property type="term" value="F:lyase activity"/>
    <property type="evidence" value="ECO:0007669"/>
    <property type="project" value="UniProtKB-KW"/>
</dbReference>
<dbReference type="CDD" id="cd06558">
    <property type="entry name" value="crotonase-like"/>
    <property type="match status" value="1"/>
</dbReference>
<dbReference type="OrthoDB" id="410701at2759"/>
<dbReference type="GO" id="GO:0006635">
    <property type="term" value="P:fatty acid beta-oxidation"/>
    <property type="evidence" value="ECO:0007669"/>
    <property type="project" value="TreeGrafter"/>
</dbReference>
<keyword evidence="2" id="KW-0843">Virulence</keyword>
<accession>A0A9P4YZU8</accession>
<evidence type="ECO:0000256" key="3">
    <source>
        <dbReference type="ARBA" id="ARBA00023239"/>
    </source>
</evidence>
<name>A0A9P4YZU8_9HYPO</name>
<protein>
    <submittedName>
        <fullName evidence="4">Methylglutaconyl-CoA hydratase</fullName>
    </submittedName>
</protein>
<dbReference type="InterPro" id="IPR014748">
    <property type="entry name" value="Enoyl-CoA_hydra_C"/>
</dbReference>
<dbReference type="PANTHER" id="PTHR11941">
    <property type="entry name" value="ENOYL-COA HYDRATASE-RELATED"/>
    <property type="match status" value="1"/>
</dbReference>
<evidence type="ECO:0000313" key="5">
    <source>
        <dbReference type="Proteomes" id="UP000749293"/>
    </source>
</evidence>
<dbReference type="Gene3D" id="3.90.226.10">
    <property type="entry name" value="2-enoyl-CoA Hydratase, Chain A, domain 1"/>
    <property type="match status" value="1"/>
</dbReference>
<keyword evidence="3" id="KW-0456">Lyase</keyword>
<organism evidence="4 5">
    <name type="scientific">Geosmithia morbida</name>
    <dbReference type="NCBI Taxonomy" id="1094350"/>
    <lineage>
        <taxon>Eukaryota</taxon>
        <taxon>Fungi</taxon>
        <taxon>Dikarya</taxon>
        <taxon>Ascomycota</taxon>
        <taxon>Pezizomycotina</taxon>
        <taxon>Sordariomycetes</taxon>
        <taxon>Hypocreomycetidae</taxon>
        <taxon>Hypocreales</taxon>
        <taxon>Bionectriaceae</taxon>
        <taxon>Geosmithia</taxon>
    </lineage>
</organism>
<dbReference type="FunFam" id="3.90.226.10:FF:000058">
    <property type="entry name" value="Enoyl-CoA hydratase/isomerase family protein"/>
    <property type="match status" value="1"/>
</dbReference>
<dbReference type="InterPro" id="IPR001753">
    <property type="entry name" value="Enoyl-CoA_hydra/iso"/>
</dbReference>
<evidence type="ECO:0000256" key="2">
    <source>
        <dbReference type="ARBA" id="ARBA00023026"/>
    </source>
</evidence>
<evidence type="ECO:0000256" key="1">
    <source>
        <dbReference type="ARBA" id="ARBA00005254"/>
    </source>
</evidence>
<dbReference type="GeneID" id="55967574"/>